<feature type="signal peptide" evidence="6">
    <location>
        <begin position="1"/>
        <end position="20"/>
    </location>
</feature>
<name>A0A3E0VXC5_9MICO</name>
<dbReference type="EMBL" id="NBXA01000014">
    <property type="protein sequence ID" value="RFA14255.1"/>
    <property type="molecule type" value="Genomic_DNA"/>
</dbReference>
<protein>
    <submittedName>
        <fullName evidence="7">Sugar ABC transporter substrate-binding protein</fullName>
    </submittedName>
</protein>
<organism evidence="7 8">
    <name type="scientific">Subtercola boreus</name>
    <dbReference type="NCBI Taxonomy" id="120213"/>
    <lineage>
        <taxon>Bacteria</taxon>
        <taxon>Bacillati</taxon>
        <taxon>Actinomycetota</taxon>
        <taxon>Actinomycetes</taxon>
        <taxon>Micrococcales</taxon>
        <taxon>Microbacteriaceae</taxon>
        <taxon>Subtercola</taxon>
    </lineage>
</organism>
<keyword evidence="2 6" id="KW-0732">Signal</keyword>
<dbReference type="Pfam" id="PF01547">
    <property type="entry name" value="SBP_bac_1"/>
    <property type="match status" value="1"/>
</dbReference>
<dbReference type="OrthoDB" id="2515046at2"/>
<keyword evidence="5" id="KW-0449">Lipoprotein</keyword>
<dbReference type="PANTHER" id="PTHR43649:SF33">
    <property type="entry name" value="POLYGALACTURONAN_RHAMNOGALACTURONAN-BINDING PROTEIN YTCQ"/>
    <property type="match status" value="1"/>
</dbReference>
<proteinExistence type="predicted"/>
<evidence type="ECO:0000256" key="3">
    <source>
        <dbReference type="ARBA" id="ARBA00023136"/>
    </source>
</evidence>
<evidence type="ECO:0000313" key="7">
    <source>
        <dbReference type="EMBL" id="RFA14255.1"/>
    </source>
</evidence>
<comment type="caution">
    <text evidence="7">The sequence shown here is derived from an EMBL/GenBank/DDBJ whole genome shotgun (WGS) entry which is preliminary data.</text>
</comment>
<evidence type="ECO:0000256" key="4">
    <source>
        <dbReference type="ARBA" id="ARBA00023139"/>
    </source>
</evidence>
<gene>
    <name evidence="7" type="ORF">B7R21_06590</name>
</gene>
<reference evidence="7 8" key="1">
    <citation type="submission" date="2017-04" db="EMBL/GenBank/DDBJ databases">
        <title>Comparative genome analysis of Subtercola boreus.</title>
        <authorList>
            <person name="Cho Y.-J."/>
            <person name="Cho A."/>
            <person name="Kim O.-S."/>
            <person name="Lee J.-I."/>
        </authorList>
    </citation>
    <scope>NUCLEOTIDE SEQUENCE [LARGE SCALE GENOMIC DNA]</scope>
    <source>
        <strain evidence="7 8">P27444</strain>
    </source>
</reference>
<dbReference type="AlphaFoldDB" id="A0A3E0VXC5"/>
<keyword evidence="4" id="KW-0564">Palmitate</keyword>
<dbReference type="RefSeq" id="WP_116282452.1">
    <property type="nucleotide sequence ID" value="NZ_NBXA01000014.1"/>
</dbReference>
<dbReference type="PROSITE" id="PS51257">
    <property type="entry name" value="PROKAR_LIPOPROTEIN"/>
    <property type="match status" value="1"/>
</dbReference>
<keyword evidence="1" id="KW-1003">Cell membrane</keyword>
<evidence type="ECO:0000256" key="6">
    <source>
        <dbReference type="SAM" id="SignalP"/>
    </source>
</evidence>
<dbReference type="InterPro" id="IPR050490">
    <property type="entry name" value="Bact_solute-bd_prot1"/>
</dbReference>
<dbReference type="Proteomes" id="UP000256709">
    <property type="component" value="Unassembled WGS sequence"/>
</dbReference>
<dbReference type="PANTHER" id="PTHR43649">
    <property type="entry name" value="ARABINOSE-BINDING PROTEIN-RELATED"/>
    <property type="match status" value="1"/>
</dbReference>
<dbReference type="SUPFAM" id="SSF53850">
    <property type="entry name" value="Periplasmic binding protein-like II"/>
    <property type="match status" value="1"/>
</dbReference>
<evidence type="ECO:0000256" key="5">
    <source>
        <dbReference type="ARBA" id="ARBA00023288"/>
    </source>
</evidence>
<evidence type="ECO:0000256" key="1">
    <source>
        <dbReference type="ARBA" id="ARBA00022475"/>
    </source>
</evidence>
<evidence type="ECO:0000313" key="8">
    <source>
        <dbReference type="Proteomes" id="UP000256709"/>
    </source>
</evidence>
<evidence type="ECO:0000256" key="2">
    <source>
        <dbReference type="ARBA" id="ARBA00022729"/>
    </source>
</evidence>
<keyword evidence="3" id="KW-0472">Membrane</keyword>
<dbReference type="InterPro" id="IPR006059">
    <property type="entry name" value="SBP"/>
</dbReference>
<feature type="chain" id="PRO_5038883218" evidence="6">
    <location>
        <begin position="21"/>
        <end position="441"/>
    </location>
</feature>
<accession>A0A3E0VXC5</accession>
<dbReference type="Gene3D" id="3.40.190.10">
    <property type="entry name" value="Periplasmic binding protein-like II"/>
    <property type="match status" value="1"/>
</dbReference>
<sequence length="441" mass="46372">MALKHLRVAAVATAAMLALAGCSASGSSDSSGSTASDCAPSTGKVDLSFTTWVPGMDKVVDIWNKANPDIQVTVSTVPNGNSGTYQNFFTQLKAGNAPDLGQVEYDTLPAFRVQDGLANIASCDGVEAAKADFSDGLWNQVTFGEDNSVYAIPQDSGPMALYYRKDLFEKNNIPIPTTWDEYAAAAVQIKALGGQITNFPKGDVNWFAGLVSQAGGQWFSTADGSWDVNLTSDVSTKVASYWQGLLDKQLVSTIPGFTDQWNNAYDTGADWTWVSAVWGANTISSGAPSTTGDWAVAPMPQWDASKPTSGAWGGSSSVVFKGSKHPAEASKFLLWLNTSTEALTALNTEANLFPASSTGASLPALSEGVPFYGDQKIYELFSDQAKVISPFTWGPTMTQTYSDVSDGFAAAIGGSGTLQDALSSGQSKTIAALKAQSIPVK</sequence>